<accession>A0A514D7D2</accession>
<gene>
    <name evidence="1" type="ORF">H3BulkL171406e3117_000002</name>
</gene>
<proteinExistence type="predicted"/>
<dbReference type="EMBL" id="MN034861">
    <property type="protein sequence ID" value="QDH89506.1"/>
    <property type="molecule type" value="Genomic_RNA"/>
</dbReference>
<reference evidence="1" key="1">
    <citation type="submission" date="2019-05" db="EMBL/GenBank/DDBJ databases">
        <title>Metatranscriptomic reconstruction reveals RNA viruses with the potential to shape carbon cycling in soil.</title>
        <authorList>
            <person name="Starr E.P."/>
            <person name="Nuccio E."/>
            <person name="Pett-Ridge J."/>
            <person name="Banfield J.F."/>
            <person name="Firestone M.K."/>
        </authorList>
    </citation>
    <scope>NUCLEOTIDE SEQUENCE</scope>
    <source>
        <strain evidence="1">H3_Bulk_Litter_17_scaffold_1406_e_3117</strain>
    </source>
</reference>
<evidence type="ECO:0000313" key="1">
    <source>
        <dbReference type="EMBL" id="QDH89506.1"/>
    </source>
</evidence>
<sequence>MSLADPLVLKDAAAADVTFPIQSVIAAKAANDPTGTIRVDAASAPTTPRLLTIKQQVTGKGSARVRRTLVSLTQDKLSAAGVPSRMVINLSIAYPLNGDFTQTDANNGIAIVGDLVGGAVTVDTTKVANLLQGQS</sequence>
<name>A0A514D7D2_9VIRU</name>
<evidence type="ECO:0008006" key="2">
    <source>
        <dbReference type="Google" id="ProtNLM"/>
    </source>
</evidence>
<organism evidence="1">
    <name type="scientific">Leviviridae sp</name>
    <dbReference type="NCBI Taxonomy" id="2027243"/>
    <lineage>
        <taxon>Viruses</taxon>
        <taxon>Riboviria</taxon>
        <taxon>Orthornavirae</taxon>
        <taxon>Lenarviricota</taxon>
        <taxon>Leviviricetes</taxon>
        <taxon>Norzivirales</taxon>
        <taxon>Fiersviridae</taxon>
    </lineage>
</organism>
<protein>
    <recommendedName>
        <fullName evidence="2">Coat protein</fullName>
    </recommendedName>
</protein>